<dbReference type="NCBIfam" id="TIGR04131">
    <property type="entry name" value="Bac_Flav_CTERM"/>
    <property type="match status" value="1"/>
</dbReference>
<keyword evidence="4" id="KW-1185">Reference proteome</keyword>
<evidence type="ECO:0000259" key="2">
    <source>
        <dbReference type="PROSITE" id="PS50093"/>
    </source>
</evidence>
<dbReference type="PANTHER" id="PTHR35580:SF1">
    <property type="entry name" value="PHYTASE-LIKE DOMAIN-CONTAINING PROTEIN"/>
    <property type="match status" value="1"/>
</dbReference>
<dbReference type="InterPro" id="IPR026341">
    <property type="entry name" value="T9SS_type_B"/>
</dbReference>
<dbReference type="InterPro" id="IPR000601">
    <property type="entry name" value="PKD_dom"/>
</dbReference>
<name>A0A4R6ITY4_9BACT</name>
<dbReference type="InterPro" id="IPR022409">
    <property type="entry name" value="PKD/Chitinase_dom"/>
</dbReference>
<evidence type="ECO:0000256" key="1">
    <source>
        <dbReference type="SAM" id="MobiDB-lite"/>
    </source>
</evidence>
<dbReference type="Pfam" id="PF18911">
    <property type="entry name" value="PKD_4"/>
    <property type="match status" value="4"/>
</dbReference>
<sequence length="1239" mass="132272">MAALKKIAGLLGLLMIGLITYGQNYLEFVENKGQWDKKILFLANTGIGSVALQADGYRVLLHNEQDLAKLNPHPHAHEHITSTASSAIKKSAVGDPSRGGDDGGEASNGDLILRGHAYQVKFLNANPKAEVVPDKAQATYNNYILGNDPSKWASNCKIYQAVTFKNIYPNIDIRYYTANGTLKYDLIINPGGNVNDVNLYFEGADGLKVKDQNLVIKTSVMDVQEMAPYTYQLSRNTRTEVPCSFEVKGNIVRFKLNGNYNKDATLVVDPSIVFYGYSGSTADNWGFTATYDNLGNFYGGGIVFPGGQFPVNNGAFQTSFRGGINENGVSGYDIAIIKFDPSGANRIYATYLGGTGNEQPHSLVADAQGNLFVAGRSNSGSSFPTRGLGLYGSGGAYDIIITKLNAAGTDIISSIRIGGSGDDGINVRANYADPRVAETTRRNYGDDARSEIILDAAGNPILASATQSTNFQVTTGAFQTTRGNNSSTRFQDGVLIKLTPDLNNILFSSFLGGNGDDAAFVLATHPLNGNIYVAGGTASNDLPGDKSGVLYPTFQGGSVDGFISIVSPDGSQILKTSYFATNGTDLIYGIQFDRRGFPYIMGTSTVPWQVVNAPINANGNQATGKQFIAKLQPDLSAFVYSTNFGTVTGNAPNISPTAFLVDRCENVYVSGWGGVLNTGMPSAGTRGLITTGSGQFKTTTDGEDLYFYVIERDAQSVLYATFFGANSGTGSTGDHVDGGTSRFDRNGTIYQSICSCSRDINDPGRLTGSAGVWSRNNQNAGSNSGGGCNLLAIKFSFDLAGVGAGLQASINGVARDTAGCVPLTVDFRDTLALGKAYWWHFGDGSPAVRTTTPSISHTFNNIGLYRVMLVAVDSTTCNFTDTAYINMRVRGDEAALSFTATKIPPCQSLVFEFNNTSVAPAGKPFTNQSFRWDFGDGNSRIAGPGIVTHSYAAGGTYDVKLVLIDTNYCNHADSIVQQIRIAPNVAARFTTPSVGCAPYNAVFNNTSLAGQQFFWDFGDGSTSTATSPTHLYATPGTYTVTLIAVDNATCNIRDTTRQTITVSGSPTAAYTYSPNPTQPNTPISFSNGSTGAVSFKWLFGDGDSTLATNPDAPVSHLYNRTGTYNACLIAYNASGCSDSTCQSISVTVNATAAVPNAFSPNGDGTNDRIFVRGYGIGKMTWRIYNRWGTQVFVTNNQSEGWDGTYKGRLQPQDVYHYTLQIEFTNGDKVSKKGDITLLR</sequence>
<dbReference type="SMART" id="SM00089">
    <property type="entry name" value="PKD"/>
    <property type="match status" value="4"/>
</dbReference>
<dbReference type="Pfam" id="PF13585">
    <property type="entry name" value="CHU_C"/>
    <property type="match status" value="1"/>
</dbReference>
<dbReference type="EMBL" id="SNWP01000013">
    <property type="protein sequence ID" value="TDO25416.1"/>
    <property type="molecule type" value="Genomic_DNA"/>
</dbReference>
<feature type="domain" description="PKD" evidence="2">
    <location>
        <begin position="1086"/>
        <end position="1153"/>
    </location>
</feature>
<dbReference type="SUPFAM" id="SSF49299">
    <property type="entry name" value="PKD domain"/>
    <property type="match status" value="4"/>
</dbReference>
<gene>
    <name evidence="3" type="ORF">BC659_2957</name>
</gene>
<dbReference type="InterPro" id="IPR013783">
    <property type="entry name" value="Ig-like_fold"/>
</dbReference>
<feature type="region of interest" description="Disordered" evidence="1">
    <location>
        <begin position="79"/>
        <end position="106"/>
    </location>
</feature>
<evidence type="ECO:0000313" key="3">
    <source>
        <dbReference type="EMBL" id="TDO25416.1"/>
    </source>
</evidence>
<feature type="domain" description="PKD" evidence="2">
    <location>
        <begin position="921"/>
        <end position="966"/>
    </location>
</feature>
<feature type="domain" description="PKD" evidence="2">
    <location>
        <begin position="1013"/>
        <end position="1067"/>
    </location>
</feature>
<dbReference type="OrthoDB" id="1652165at2"/>
<dbReference type="InterPro" id="IPR057708">
    <property type="entry name" value="DUF7948"/>
</dbReference>
<comment type="caution">
    <text evidence="3">The sequence shown here is derived from an EMBL/GenBank/DDBJ whole genome shotgun (WGS) entry which is preliminary data.</text>
</comment>
<dbReference type="Pfam" id="PF25778">
    <property type="entry name" value="DUF7948"/>
    <property type="match status" value="1"/>
</dbReference>
<dbReference type="PROSITE" id="PS50093">
    <property type="entry name" value="PKD"/>
    <property type="match status" value="4"/>
</dbReference>
<dbReference type="CDD" id="cd00146">
    <property type="entry name" value="PKD"/>
    <property type="match status" value="4"/>
</dbReference>
<dbReference type="InterPro" id="IPR052918">
    <property type="entry name" value="Motility_Chemotaxis_Reg"/>
</dbReference>
<dbReference type="InterPro" id="IPR010620">
    <property type="entry name" value="SBBP_repeat"/>
</dbReference>
<feature type="compositionally biased region" description="Low complexity" evidence="1">
    <location>
        <begin position="81"/>
        <end position="91"/>
    </location>
</feature>
<evidence type="ECO:0000313" key="4">
    <source>
        <dbReference type="Proteomes" id="UP000295741"/>
    </source>
</evidence>
<dbReference type="PANTHER" id="PTHR35580">
    <property type="entry name" value="CELL SURFACE GLYCOPROTEIN (S-LAYER PROTEIN)-LIKE PROTEIN"/>
    <property type="match status" value="1"/>
</dbReference>
<feature type="domain" description="PKD" evidence="2">
    <location>
        <begin position="836"/>
        <end position="889"/>
    </location>
</feature>
<organism evidence="3 4">
    <name type="scientific">Sediminibacterium goheungense</name>
    <dbReference type="NCBI Taxonomy" id="1086393"/>
    <lineage>
        <taxon>Bacteria</taxon>
        <taxon>Pseudomonadati</taxon>
        <taxon>Bacteroidota</taxon>
        <taxon>Chitinophagia</taxon>
        <taxon>Chitinophagales</taxon>
        <taxon>Chitinophagaceae</taxon>
        <taxon>Sediminibacterium</taxon>
    </lineage>
</organism>
<dbReference type="InterPro" id="IPR035986">
    <property type="entry name" value="PKD_dom_sf"/>
</dbReference>
<dbReference type="RefSeq" id="WP_133475525.1">
    <property type="nucleotide sequence ID" value="NZ_SNWP01000013.1"/>
</dbReference>
<proteinExistence type="predicted"/>
<dbReference type="Pfam" id="PF06739">
    <property type="entry name" value="SBBP"/>
    <property type="match status" value="1"/>
</dbReference>
<accession>A0A4R6ITY4</accession>
<reference evidence="3 4" key="1">
    <citation type="submission" date="2019-03" db="EMBL/GenBank/DDBJ databases">
        <title>Genomic Encyclopedia of Archaeal and Bacterial Type Strains, Phase II (KMG-II): from individual species to whole genera.</title>
        <authorList>
            <person name="Goeker M."/>
        </authorList>
    </citation>
    <scope>NUCLEOTIDE SEQUENCE [LARGE SCALE GENOMIC DNA]</scope>
    <source>
        <strain evidence="3 4">DSM 28323</strain>
    </source>
</reference>
<dbReference type="Gene3D" id="2.60.40.10">
    <property type="entry name" value="Immunoglobulins"/>
    <property type="match status" value="4"/>
</dbReference>
<dbReference type="AlphaFoldDB" id="A0A4R6ITY4"/>
<dbReference type="Proteomes" id="UP000295741">
    <property type="component" value="Unassembled WGS sequence"/>
</dbReference>
<protein>
    <submittedName>
        <fullName evidence="3">Gliding motility-associated-like protein</fullName>
    </submittedName>
</protein>